<comment type="similarity">
    <text evidence="9">Belongs to the NhaA Na(+)/H(+) (TC 2.A.33) antiporter family.</text>
</comment>
<evidence type="ECO:0000256" key="7">
    <source>
        <dbReference type="ARBA" id="ARBA00023136"/>
    </source>
</evidence>
<evidence type="ECO:0000313" key="10">
    <source>
        <dbReference type="EMBL" id="SMB88149.1"/>
    </source>
</evidence>
<organism evidence="10 11">
    <name type="scientific">Desulfonispora thiosulfatigenes DSM 11270</name>
    <dbReference type="NCBI Taxonomy" id="656914"/>
    <lineage>
        <taxon>Bacteria</taxon>
        <taxon>Bacillati</taxon>
        <taxon>Bacillota</taxon>
        <taxon>Clostridia</taxon>
        <taxon>Eubacteriales</taxon>
        <taxon>Peptococcaceae</taxon>
        <taxon>Desulfonispora</taxon>
    </lineage>
</organism>
<dbReference type="OrthoDB" id="9808135at2"/>
<dbReference type="EMBL" id="FWWT01000015">
    <property type="protein sequence ID" value="SMB88149.1"/>
    <property type="molecule type" value="Genomic_DNA"/>
</dbReference>
<keyword evidence="9" id="KW-0813">Transport</keyword>
<accession>A0A1W1V444</accession>
<name>A0A1W1V444_DESTI</name>
<comment type="subcellular location">
    <subcellularLocation>
        <location evidence="1">Cell inner membrane</location>
        <topology evidence="1">Multi-pass membrane protein</topology>
    </subcellularLocation>
    <subcellularLocation>
        <location evidence="9">Cell membrane</location>
        <topology evidence="9">Multi-pass membrane protein</topology>
    </subcellularLocation>
</comment>
<dbReference type="Gene3D" id="1.20.1530.10">
    <property type="entry name" value="Na+/H+ antiporter like domain"/>
    <property type="match status" value="1"/>
</dbReference>
<keyword evidence="5 9" id="KW-1133">Transmembrane helix</keyword>
<evidence type="ECO:0000256" key="8">
    <source>
        <dbReference type="ARBA" id="ARBA00023201"/>
    </source>
</evidence>
<gene>
    <name evidence="9" type="primary">nhaA</name>
    <name evidence="10" type="ORF">SAMN00017405_1841</name>
</gene>
<dbReference type="GO" id="GO:0005886">
    <property type="term" value="C:plasma membrane"/>
    <property type="evidence" value="ECO:0007669"/>
    <property type="project" value="UniProtKB-SubCell"/>
</dbReference>
<dbReference type="GO" id="GO:0006885">
    <property type="term" value="P:regulation of pH"/>
    <property type="evidence" value="ECO:0007669"/>
    <property type="project" value="InterPro"/>
</dbReference>
<feature type="transmembrane region" description="Helical" evidence="9">
    <location>
        <begin position="116"/>
        <end position="136"/>
    </location>
</feature>
<keyword evidence="8 9" id="KW-0739">Sodium transport</keyword>
<dbReference type="STRING" id="656914.SAMN00017405_1841"/>
<keyword evidence="7 9" id="KW-0472">Membrane</keyword>
<feature type="transmembrane region" description="Helical" evidence="9">
    <location>
        <begin position="202"/>
        <end position="228"/>
    </location>
</feature>
<evidence type="ECO:0000256" key="4">
    <source>
        <dbReference type="ARBA" id="ARBA00022692"/>
    </source>
</evidence>
<feature type="transmembrane region" description="Helical" evidence="9">
    <location>
        <begin position="349"/>
        <end position="368"/>
    </location>
</feature>
<evidence type="ECO:0000256" key="6">
    <source>
        <dbReference type="ARBA" id="ARBA00023053"/>
    </source>
</evidence>
<keyword evidence="3 9" id="KW-1003">Cell membrane</keyword>
<dbReference type="PANTHER" id="PTHR30341">
    <property type="entry name" value="SODIUM ION/PROTON ANTIPORTER NHAA-RELATED"/>
    <property type="match status" value="1"/>
</dbReference>
<feature type="transmembrane region" description="Helical" evidence="9">
    <location>
        <begin position="83"/>
        <end position="104"/>
    </location>
</feature>
<feature type="transmembrane region" description="Helical" evidence="9">
    <location>
        <begin position="145"/>
        <end position="165"/>
    </location>
</feature>
<evidence type="ECO:0000256" key="5">
    <source>
        <dbReference type="ARBA" id="ARBA00022989"/>
    </source>
</evidence>
<sequence length="373" mass="40067">MNKFVNFLRDYSIPLIAGVFVALIWANTAPESYHTVMETELILGKDFHFLVNDIFMAFFFSIAAVEIVVSVMKGGALNPVKKAINPLFATFGGVLGPVAVYFILNHFFGAPEFARGWGIPTATDIALAWLVARVVFGAGHPAVKFLLLLAIVDDGLGLGIIAIFYPDPLHPVAPIYLLGVLGAMVLAFALKKMKVQSYLPYIFGAGTLSWVCLHYAHLHPALALVFIVPFLPHDPSEPDSSLMNFEHAFKPFVDFGLFFFGLSNAGVELSGIGALTWIVLYALIFGKVIGIWGMANIGKMLGFPLPDGMGQKELITVGVVAAMGLTVALFVSGAAFVDPVIQGAAKMGALFSGFVAILAVIVGKVFNIKKIEE</sequence>
<keyword evidence="2 9" id="KW-0050">Antiport</keyword>
<keyword evidence="11" id="KW-1185">Reference proteome</keyword>
<comment type="catalytic activity">
    <reaction evidence="9">
        <text>Na(+)(in) + 2 H(+)(out) = Na(+)(out) + 2 H(+)(in)</text>
        <dbReference type="Rhea" id="RHEA:29251"/>
        <dbReference type="ChEBI" id="CHEBI:15378"/>
        <dbReference type="ChEBI" id="CHEBI:29101"/>
    </reaction>
</comment>
<dbReference type="HAMAP" id="MF_01844">
    <property type="entry name" value="NhaA"/>
    <property type="match status" value="1"/>
</dbReference>
<protein>
    <recommendedName>
        <fullName evidence="9">Na(+)/H(+) antiporter NhaA</fullName>
    </recommendedName>
    <alternativeName>
        <fullName evidence="9">Sodium/proton antiporter NhaA</fullName>
    </alternativeName>
</protein>
<keyword evidence="6 9" id="KW-0915">Sodium</keyword>
<keyword evidence="4 9" id="KW-0812">Transmembrane</keyword>
<feature type="transmembrane region" description="Helical" evidence="9">
    <location>
        <begin position="315"/>
        <end position="337"/>
    </location>
</feature>
<dbReference type="InterPro" id="IPR004670">
    <property type="entry name" value="NhaA"/>
</dbReference>
<feature type="transmembrane region" description="Helical" evidence="9">
    <location>
        <begin position="49"/>
        <end position="71"/>
    </location>
</feature>
<reference evidence="10 11" key="1">
    <citation type="submission" date="2017-04" db="EMBL/GenBank/DDBJ databases">
        <authorList>
            <person name="Afonso C.L."/>
            <person name="Miller P.J."/>
            <person name="Scott M.A."/>
            <person name="Spackman E."/>
            <person name="Goraichik I."/>
            <person name="Dimitrov K.M."/>
            <person name="Suarez D.L."/>
            <person name="Swayne D.E."/>
        </authorList>
    </citation>
    <scope>NUCLEOTIDE SEQUENCE [LARGE SCALE GENOMIC DNA]</scope>
    <source>
        <strain evidence="10 11">DSM 11270</strain>
    </source>
</reference>
<evidence type="ECO:0000256" key="2">
    <source>
        <dbReference type="ARBA" id="ARBA00022449"/>
    </source>
</evidence>
<dbReference type="Pfam" id="PF06965">
    <property type="entry name" value="Na_H_antiport_1"/>
    <property type="match status" value="1"/>
</dbReference>
<dbReference type="PANTHER" id="PTHR30341:SF0">
    <property type="entry name" value="NA(+)_H(+) ANTIPORTER NHAA"/>
    <property type="match status" value="1"/>
</dbReference>
<dbReference type="Proteomes" id="UP000192731">
    <property type="component" value="Unassembled WGS sequence"/>
</dbReference>
<feature type="transmembrane region" description="Helical" evidence="9">
    <location>
        <begin position="274"/>
        <end position="295"/>
    </location>
</feature>
<comment type="function">
    <text evidence="9">Na(+)/H(+) antiporter that extrudes sodium in exchange for external protons.</text>
</comment>
<evidence type="ECO:0000256" key="3">
    <source>
        <dbReference type="ARBA" id="ARBA00022475"/>
    </source>
</evidence>
<evidence type="ECO:0000256" key="9">
    <source>
        <dbReference type="HAMAP-Rule" id="MF_01844"/>
    </source>
</evidence>
<evidence type="ECO:0000313" key="11">
    <source>
        <dbReference type="Proteomes" id="UP000192731"/>
    </source>
</evidence>
<dbReference type="AlphaFoldDB" id="A0A1W1V444"/>
<dbReference type="GO" id="GO:0015385">
    <property type="term" value="F:sodium:proton antiporter activity"/>
    <property type="evidence" value="ECO:0007669"/>
    <property type="project" value="TreeGrafter"/>
</dbReference>
<evidence type="ECO:0000256" key="1">
    <source>
        <dbReference type="ARBA" id="ARBA00004429"/>
    </source>
</evidence>
<feature type="transmembrane region" description="Helical" evidence="9">
    <location>
        <begin position="12"/>
        <end position="29"/>
    </location>
</feature>
<proteinExistence type="inferred from homology"/>
<feature type="transmembrane region" description="Helical" evidence="9">
    <location>
        <begin position="171"/>
        <end position="190"/>
    </location>
</feature>
<dbReference type="InterPro" id="IPR023171">
    <property type="entry name" value="Na/H_antiporter_dom_sf"/>
</dbReference>
<keyword evidence="9" id="KW-0406">Ion transport</keyword>